<dbReference type="STRING" id="485917.Phep_2201"/>
<gene>
    <name evidence="2" type="ordered locus">Phep_2201</name>
</gene>
<dbReference type="EMBL" id="CP001681">
    <property type="protein sequence ID" value="ACU04405.1"/>
    <property type="molecule type" value="Genomic_DNA"/>
</dbReference>
<keyword evidence="3" id="KW-1185">Reference proteome</keyword>
<evidence type="ECO:0000256" key="1">
    <source>
        <dbReference type="SAM" id="SignalP"/>
    </source>
</evidence>
<dbReference type="Proteomes" id="UP000000852">
    <property type="component" value="Chromosome"/>
</dbReference>
<dbReference type="OrthoDB" id="2540540at2"/>
<dbReference type="InterPro" id="IPR029475">
    <property type="entry name" value="DUF6807"/>
</dbReference>
<evidence type="ECO:0000313" key="2">
    <source>
        <dbReference type="EMBL" id="ACU04405.1"/>
    </source>
</evidence>
<evidence type="ECO:0008006" key="4">
    <source>
        <dbReference type="Google" id="ProtNLM"/>
    </source>
</evidence>
<reference evidence="2 3" key="1">
    <citation type="journal article" date="2009" name="Stand. Genomic Sci.">
        <title>Complete genome sequence of Pedobacter heparinus type strain (HIM 762-3).</title>
        <authorList>
            <person name="Han C."/>
            <person name="Spring S."/>
            <person name="Lapidus A."/>
            <person name="Del Rio T.G."/>
            <person name="Tice H."/>
            <person name="Copeland A."/>
            <person name="Cheng J.F."/>
            <person name="Lucas S."/>
            <person name="Chen F."/>
            <person name="Nolan M."/>
            <person name="Bruce D."/>
            <person name="Goodwin L."/>
            <person name="Pitluck S."/>
            <person name="Ivanova N."/>
            <person name="Mavromatis K."/>
            <person name="Mikhailova N."/>
            <person name="Pati A."/>
            <person name="Chen A."/>
            <person name="Palaniappan K."/>
            <person name="Land M."/>
            <person name="Hauser L."/>
            <person name="Chang Y.J."/>
            <person name="Jeffries C.C."/>
            <person name="Saunders E."/>
            <person name="Chertkov O."/>
            <person name="Brettin T."/>
            <person name="Goker M."/>
            <person name="Rohde M."/>
            <person name="Bristow J."/>
            <person name="Eisen J.A."/>
            <person name="Markowitz V."/>
            <person name="Hugenholtz P."/>
            <person name="Kyrpides N.C."/>
            <person name="Klenk H.P."/>
            <person name="Detter J.C."/>
        </authorList>
    </citation>
    <scope>NUCLEOTIDE SEQUENCE [LARGE SCALE GENOMIC DNA]</scope>
    <source>
        <strain evidence="3">ATCC 13125 / DSM 2366 / CIP 104194 / JCM 7457 / NBRC 12017 / NCIMB 9290 / NRRL B-14731 / HIM 762-3</strain>
    </source>
</reference>
<dbReference type="AlphaFoldDB" id="C6XXY7"/>
<dbReference type="RefSeq" id="WP_015808018.1">
    <property type="nucleotide sequence ID" value="NC_013061.1"/>
</dbReference>
<sequence>MKKNLIAVCCCILSAHSIAQTKKVNFIADAAHQKVDVLVDGKPFTSFLYPDNLEKPILYPLITASGLTVTRGFPLEKRGNERTDHPHHVGLWLNYESVNGLDFWNNSYNIPADKKSKYGWIRNVKVEKLQENKNNGYLVYSANWERQDKRVLLKEATVFEFSGTAGTRTIDRTTTLTAQQDTVYFKDIKDGMLGLRVTKELELPSDKEESYTDNNGIVTKISPAKNGANGTYLTSEGKKGNDAWGTRGKWCMLYGRKDGQPVSITIIDHPKNPGYPTYWHARDYGLFAANPLGQAIFSNGKESLNLTLKPGESVTFRYRVLISSGQQQTAAELDKQAVDFSSQKSFKY</sequence>
<dbReference type="KEGG" id="phe:Phep_2201"/>
<dbReference type="HOGENOM" id="CLU_058817_0_0_10"/>
<evidence type="ECO:0000313" key="3">
    <source>
        <dbReference type="Proteomes" id="UP000000852"/>
    </source>
</evidence>
<dbReference type="Pfam" id="PF14100">
    <property type="entry name" value="DUF6807"/>
    <property type="match status" value="1"/>
</dbReference>
<feature type="signal peptide" evidence="1">
    <location>
        <begin position="1"/>
        <end position="19"/>
    </location>
</feature>
<keyword evidence="1" id="KW-0732">Signal</keyword>
<dbReference type="eggNOG" id="ENOG502ZA54">
    <property type="taxonomic scope" value="Bacteria"/>
</dbReference>
<name>C6XXY7_PEDHD</name>
<feature type="chain" id="PRO_5002974550" description="Methane oxygenase PmoA" evidence="1">
    <location>
        <begin position="20"/>
        <end position="348"/>
    </location>
</feature>
<organism evidence="2 3">
    <name type="scientific">Pedobacter heparinus (strain ATCC 13125 / DSM 2366 / CIP 104194 / JCM 7457 / NBRC 12017 / NCIMB 9290 / NRRL B-14731 / HIM 762-3)</name>
    <dbReference type="NCBI Taxonomy" id="485917"/>
    <lineage>
        <taxon>Bacteria</taxon>
        <taxon>Pseudomonadati</taxon>
        <taxon>Bacteroidota</taxon>
        <taxon>Sphingobacteriia</taxon>
        <taxon>Sphingobacteriales</taxon>
        <taxon>Sphingobacteriaceae</taxon>
        <taxon>Pedobacter</taxon>
    </lineage>
</organism>
<accession>C6XXY7</accession>
<protein>
    <recommendedName>
        <fullName evidence="4">Methane oxygenase PmoA</fullName>
    </recommendedName>
</protein>
<proteinExistence type="predicted"/>